<dbReference type="HOGENOM" id="CLU_1616375_0_0_0"/>
<dbReference type="GO" id="GO:0006355">
    <property type="term" value="P:regulation of DNA-templated transcription"/>
    <property type="evidence" value="ECO:0007669"/>
    <property type="project" value="InterPro"/>
</dbReference>
<dbReference type="InterPro" id="IPR010920">
    <property type="entry name" value="LSM_dom_sf"/>
</dbReference>
<feature type="domain" description="Sm" evidence="4">
    <location>
        <begin position="121"/>
        <end position="178"/>
    </location>
</feature>
<dbReference type="SUPFAM" id="SSF50182">
    <property type="entry name" value="Sm-like ribonucleoproteins"/>
    <property type="match status" value="1"/>
</dbReference>
<dbReference type="InterPro" id="IPR036390">
    <property type="entry name" value="WH_DNA-bd_sf"/>
</dbReference>
<evidence type="ECO:0000256" key="1">
    <source>
        <dbReference type="ARBA" id="ARBA00022884"/>
    </source>
</evidence>
<dbReference type="InterPro" id="IPR005001">
    <property type="entry name" value="Hfq"/>
</dbReference>
<reference evidence="6" key="2">
    <citation type="submission" date="2011-02" db="EMBL/GenBank/DDBJ databases">
        <title>The complete genome of Desulfurobacterium thermolithotrophum DSM 11699.</title>
        <authorList>
            <consortium name="US DOE Joint Genome Institute (JGI-PGF)"/>
            <person name="Lucas S."/>
            <person name="Copeland A."/>
            <person name="Lapidus A."/>
            <person name="Bruce D."/>
            <person name="Goodwin L."/>
            <person name="Pitluck S."/>
            <person name="Kyrpides N."/>
            <person name="Mavromatis K."/>
            <person name="Pagani I."/>
            <person name="Ivanova N."/>
            <person name="Mikhailova N."/>
            <person name="Daligault H."/>
            <person name="Detter J.C."/>
            <person name="Tapia R."/>
            <person name="Han C."/>
            <person name="Land M."/>
            <person name="Hauser L."/>
            <person name="Markowitz V."/>
            <person name="Cheng J.-F."/>
            <person name="Hugenholtz P."/>
            <person name="Woyke T."/>
            <person name="Wu D."/>
            <person name="Spring S."/>
            <person name="Brambilla E."/>
            <person name="Klenk H.-P."/>
            <person name="Eisen J.A."/>
        </authorList>
    </citation>
    <scope>NUCLEOTIDE SEQUENCE [LARGE SCALE GENOMIC DNA]</scope>
    <source>
        <strain evidence="6">DSM 11699 / BSA</strain>
    </source>
</reference>
<dbReference type="STRING" id="868864.Dester_0054"/>
<dbReference type="SUPFAM" id="SSF46785">
    <property type="entry name" value="Winged helix' DNA-binding domain"/>
    <property type="match status" value="1"/>
</dbReference>
<dbReference type="PANTHER" id="PTHR34772:SF1">
    <property type="entry name" value="RNA-BINDING PROTEIN HFQ"/>
    <property type="match status" value="1"/>
</dbReference>
<proteinExistence type="predicted"/>
<evidence type="ECO:0000256" key="3">
    <source>
        <dbReference type="SAM" id="MobiDB-lite"/>
    </source>
</evidence>
<protein>
    <submittedName>
        <fullName evidence="5">RNA chaperone Hfq</fullName>
    </submittedName>
</protein>
<dbReference type="GO" id="GO:0045974">
    <property type="term" value="P:regulation of translation, ncRNA-mediated"/>
    <property type="evidence" value="ECO:0007669"/>
    <property type="project" value="TreeGrafter"/>
</dbReference>
<dbReference type="CDD" id="cd01716">
    <property type="entry name" value="Hfq"/>
    <property type="match status" value="1"/>
</dbReference>
<accession>F0S0I5</accession>
<organism evidence="5 6">
    <name type="scientific">Desulfurobacterium thermolithotrophum (strain DSM 11699 / BSA)</name>
    <dbReference type="NCBI Taxonomy" id="868864"/>
    <lineage>
        <taxon>Bacteria</taxon>
        <taxon>Pseudomonadati</taxon>
        <taxon>Aquificota</taxon>
        <taxon>Aquificia</taxon>
        <taxon>Desulfurobacteriales</taxon>
        <taxon>Desulfurobacteriaceae</taxon>
        <taxon>Desulfurobacterium</taxon>
    </lineage>
</organism>
<dbReference type="Pfam" id="PF17209">
    <property type="entry name" value="Hfq"/>
    <property type="match status" value="1"/>
</dbReference>
<keyword evidence="6" id="KW-1185">Reference proteome</keyword>
<evidence type="ECO:0000313" key="5">
    <source>
        <dbReference type="EMBL" id="ADY72713.1"/>
    </source>
</evidence>
<sequence>MASQSKAEKVKIWLREYLSEFGEYSGTLEELAHLANSTPYLVKKALTELEEESLVKSESRRGKGLIITLLSQEEKVEDTHEEQKEEVEAKEEKETQIIEKVEEEKTKEEPEKKKKEKKLSLQDRVLTSLIGKDITVFLISGTRLEGKLLDFDNFTLSMTAPKGKSLVYKHAIATIIFE</sequence>
<dbReference type="InterPro" id="IPR047575">
    <property type="entry name" value="Sm"/>
</dbReference>
<dbReference type="Proteomes" id="UP000007102">
    <property type="component" value="Chromosome"/>
</dbReference>
<dbReference type="GO" id="GO:0003723">
    <property type="term" value="F:RNA binding"/>
    <property type="evidence" value="ECO:0007669"/>
    <property type="project" value="UniProtKB-KW"/>
</dbReference>
<dbReference type="EMBL" id="CP002543">
    <property type="protein sequence ID" value="ADY72713.1"/>
    <property type="molecule type" value="Genomic_DNA"/>
</dbReference>
<name>F0S0I5_DESTD</name>
<evidence type="ECO:0000259" key="4">
    <source>
        <dbReference type="PROSITE" id="PS52002"/>
    </source>
</evidence>
<gene>
    <name evidence="5" type="ordered locus">Dester_0054</name>
</gene>
<evidence type="ECO:0000313" key="6">
    <source>
        <dbReference type="Proteomes" id="UP000007102"/>
    </source>
</evidence>
<dbReference type="KEGG" id="dte:Dester_0054"/>
<dbReference type="RefSeq" id="WP_013637673.1">
    <property type="nucleotide sequence ID" value="NC_015185.1"/>
</dbReference>
<dbReference type="InParanoid" id="F0S0I5"/>
<dbReference type="PROSITE" id="PS52002">
    <property type="entry name" value="SM"/>
    <property type="match status" value="1"/>
</dbReference>
<dbReference type="GO" id="GO:0043487">
    <property type="term" value="P:regulation of RNA stability"/>
    <property type="evidence" value="ECO:0007669"/>
    <property type="project" value="TreeGrafter"/>
</dbReference>
<evidence type="ECO:0000256" key="2">
    <source>
        <dbReference type="ARBA" id="ARBA00023016"/>
    </source>
</evidence>
<reference evidence="5 6" key="1">
    <citation type="journal article" date="2011" name="Stand. Genomic Sci.">
        <title>Complete genome sequence of the thermophilic sulfur-reducer Desulfurobacterium thermolithotrophum type strain (BSA(T)) from a deep-sea hydrothermal vent.</title>
        <authorList>
            <person name="Goker M."/>
            <person name="Daligault H."/>
            <person name="Mwirichia R."/>
            <person name="Lapidus A."/>
            <person name="Lucas S."/>
            <person name="Deshpande S."/>
            <person name="Pagani I."/>
            <person name="Tapia R."/>
            <person name="Cheng J.F."/>
            <person name="Goodwin L."/>
            <person name="Pitluck S."/>
            <person name="Liolios K."/>
            <person name="Ivanova N."/>
            <person name="Mavromatis K."/>
            <person name="Mikhailova N."/>
            <person name="Pati A."/>
            <person name="Chen A."/>
            <person name="Palaniappan K."/>
            <person name="Han C."/>
            <person name="Land M."/>
            <person name="Hauser L."/>
            <person name="Pan C."/>
            <person name="Brambilla E.M."/>
            <person name="Rohde M."/>
            <person name="Spring S."/>
            <person name="Sikorski J."/>
            <person name="Wirth R."/>
            <person name="Detter J.C."/>
            <person name="Woyke T."/>
            <person name="Bristow J."/>
            <person name="Eisen J.A."/>
            <person name="Markowitz V."/>
            <person name="Hugenholtz P."/>
            <person name="Kyrpides N.C."/>
            <person name="Klenk H.P."/>
        </authorList>
    </citation>
    <scope>NUCLEOTIDE SEQUENCE [LARGE SCALE GENOMIC DNA]</scope>
    <source>
        <strain evidence="6">DSM 11699 / BSA</strain>
    </source>
</reference>
<keyword evidence="2" id="KW-0346">Stress response</keyword>
<dbReference type="PANTHER" id="PTHR34772">
    <property type="entry name" value="RNA-BINDING PROTEIN HFQ"/>
    <property type="match status" value="1"/>
</dbReference>
<dbReference type="OrthoDB" id="9799751at2"/>
<dbReference type="Gene3D" id="2.30.30.100">
    <property type="match status" value="1"/>
</dbReference>
<keyword evidence="1" id="KW-0694">RNA-binding</keyword>
<dbReference type="eggNOG" id="COG1923">
    <property type="taxonomic scope" value="Bacteria"/>
</dbReference>
<feature type="region of interest" description="Disordered" evidence="3">
    <location>
        <begin position="76"/>
        <end position="117"/>
    </location>
</feature>
<dbReference type="GO" id="GO:0005829">
    <property type="term" value="C:cytosol"/>
    <property type="evidence" value="ECO:0007669"/>
    <property type="project" value="TreeGrafter"/>
</dbReference>
<dbReference type="AlphaFoldDB" id="F0S0I5"/>